<sequence>MQLQDNNEDIVKRWEKFINKNILDTKKIRHIIAESWKRSKKHKINPFSDEFSVKLEKNELFKRCKQFASLLNTTKPFMESLYKIVKDTEFLIRLTDREGYVLDHIGNESLINIYSFCGLCEGYSVKEEIIGTNAIGIVLITGEPIQVVGGEHYLKKYHNLTSSACPIRDKNGDILGVLSMTGNYRLVHPHTLGMVVAAAEAIEKEIKLEERNKELENISEKFYQITESISEGIIRVDSSGNIVSINRFARKLLLFKEKDIIGEHFKNILSVGNRQDIIKNIKSFRKLEEEEIHFKTRTGKKKTCIANITPIKAPNNRGREGIVITFREEKKIHNLVNKIVGANAKFTFEDILGESKSIKSAIKLSSISAKTNTTILLQGESGTGKEMFAQAIHNESDRKDFPFVFLNCGAIPRELVSSELFGYVEGAFTGAKRGGHPGKFELADGGTIFLDEIGDMPLDAQVSLLRVLEDRTVVRVGGHDVIPIDVRVIAATNKDLNKEVELGNFRSDLFYRINVMTINTPPLRNREEDIKIFVQYFLEKFCKDTEKYIKGISESFYKGMVSYSWPGNVRELQNVMQTVVNMAEQNSILNYENIPSHITGKEILGELIHKKELVSLEEIEKNAIIQTIKELGGNVASAAKVLGIGRSTMYRKMKKYNIDIM</sequence>
<dbReference type="Gene3D" id="1.10.8.60">
    <property type="match status" value="1"/>
</dbReference>
<dbReference type="InterPro" id="IPR003018">
    <property type="entry name" value="GAF"/>
</dbReference>
<keyword evidence="1" id="KW-0547">Nucleotide-binding</keyword>
<evidence type="ECO:0000259" key="7">
    <source>
        <dbReference type="PROSITE" id="PS50112"/>
    </source>
</evidence>
<dbReference type="SMART" id="SM00091">
    <property type="entry name" value="PAS"/>
    <property type="match status" value="1"/>
</dbReference>
<dbReference type="PROSITE" id="PS50112">
    <property type="entry name" value="PAS"/>
    <property type="match status" value="1"/>
</dbReference>
<dbReference type="PANTHER" id="PTHR32071">
    <property type="entry name" value="TRANSCRIPTIONAL REGULATORY PROTEIN"/>
    <property type="match status" value="1"/>
</dbReference>
<dbReference type="InterPro" id="IPR013767">
    <property type="entry name" value="PAS_fold"/>
</dbReference>
<dbReference type="PANTHER" id="PTHR32071:SF57">
    <property type="entry name" value="C4-DICARBOXYLATE TRANSPORT TRANSCRIPTIONAL REGULATORY PROTEIN DCTD"/>
    <property type="match status" value="1"/>
</dbReference>
<feature type="domain" description="Sigma-54 factor interaction" evidence="6">
    <location>
        <begin position="351"/>
        <end position="581"/>
    </location>
</feature>
<evidence type="ECO:0000256" key="1">
    <source>
        <dbReference type="ARBA" id="ARBA00022741"/>
    </source>
</evidence>
<dbReference type="Gene3D" id="1.10.10.60">
    <property type="entry name" value="Homeodomain-like"/>
    <property type="match status" value="1"/>
</dbReference>
<dbReference type="EMBL" id="JAPQFJ010000004">
    <property type="protein sequence ID" value="MCY6958079.1"/>
    <property type="molecule type" value="Genomic_DNA"/>
</dbReference>
<protein>
    <submittedName>
        <fullName evidence="8">Sigma-54-dependent Fis family transcriptional regulator</fullName>
    </submittedName>
</protein>
<dbReference type="Proteomes" id="UP001144612">
    <property type="component" value="Unassembled WGS sequence"/>
</dbReference>
<dbReference type="NCBIfam" id="TIGR00229">
    <property type="entry name" value="sensory_box"/>
    <property type="match status" value="1"/>
</dbReference>
<dbReference type="InterPro" id="IPR002197">
    <property type="entry name" value="HTH_Fis"/>
</dbReference>
<evidence type="ECO:0000313" key="8">
    <source>
        <dbReference type="EMBL" id="MCY6958079.1"/>
    </source>
</evidence>
<dbReference type="InterPro" id="IPR029016">
    <property type="entry name" value="GAF-like_dom_sf"/>
</dbReference>
<dbReference type="PROSITE" id="PS50045">
    <property type="entry name" value="SIGMA54_INTERACT_4"/>
    <property type="match status" value="1"/>
</dbReference>
<dbReference type="SUPFAM" id="SSF46689">
    <property type="entry name" value="Homeodomain-like"/>
    <property type="match status" value="1"/>
</dbReference>
<dbReference type="InterPro" id="IPR025662">
    <property type="entry name" value="Sigma_54_int_dom_ATP-bd_1"/>
</dbReference>
<dbReference type="InterPro" id="IPR058031">
    <property type="entry name" value="AAA_lid_NorR"/>
</dbReference>
<feature type="domain" description="PAS" evidence="7">
    <location>
        <begin position="218"/>
        <end position="291"/>
    </location>
</feature>
<comment type="caution">
    <text evidence="8">The sequence shown here is derived from an EMBL/GenBank/DDBJ whole genome shotgun (WGS) entry which is preliminary data.</text>
</comment>
<evidence type="ECO:0000256" key="2">
    <source>
        <dbReference type="ARBA" id="ARBA00022840"/>
    </source>
</evidence>
<dbReference type="InterPro" id="IPR009057">
    <property type="entry name" value="Homeodomain-like_sf"/>
</dbReference>
<proteinExistence type="predicted"/>
<dbReference type="PROSITE" id="PS00688">
    <property type="entry name" value="SIGMA54_INTERACT_3"/>
    <property type="match status" value="1"/>
</dbReference>
<dbReference type="PRINTS" id="PR01590">
    <property type="entry name" value="HTHFIS"/>
</dbReference>
<keyword evidence="4" id="KW-0238">DNA-binding</keyword>
<dbReference type="Pfam" id="PF25601">
    <property type="entry name" value="AAA_lid_14"/>
    <property type="match status" value="1"/>
</dbReference>
<dbReference type="InterPro" id="IPR003593">
    <property type="entry name" value="AAA+_ATPase"/>
</dbReference>
<dbReference type="CDD" id="cd00130">
    <property type="entry name" value="PAS"/>
    <property type="match status" value="1"/>
</dbReference>
<dbReference type="SUPFAM" id="SSF52540">
    <property type="entry name" value="P-loop containing nucleoside triphosphate hydrolases"/>
    <property type="match status" value="1"/>
</dbReference>
<keyword evidence="3" id="KW-0805">Transcription regulation</keyword>
<evidence type="ECO:0000259" key="6">
    <source>
        <dbReference type="PROSITE" id="PS50045"/>
    </source>
</evidence>
<dbReference type="InterPro" id="IPR000014">
    <property type="entry name" value="PAS"/>
</dbReference>
<evidence type="ECO:0000256" key="5">
    <source>
        <dbReference type="ARBA" id="ARBA00023163"/>
    </source>
</evidence>
<dbReference type="Gene3D" id="3.30.450.20">
    <property type="entry name" value="PAS domain"/>
    <property type="match status" value="1"/>
</dbReference>
<reference evidence="8" key="1">
    <citation type="submission" date="2022-12" db="EMBL/GenBank/DDBJ databases">
        <title>Clostridium sp. nov., isolated from industrial wastewater.</title>
        <authorList>
            <person name="Jiayan W."/>
        </authorList>
    </citation>
    <scope>NUCLEOTIDE SEQUENCE</scope>
    <source>
        <strain evidence="8">ZC22-4</strain>
    </source>
</reference>
<dbReference type="InterPro" id="IPR025943">
    <property type="entry name" value="Sigma_54_int_dom_ATP-bd_2"/>
</dbReference>
<name>A0ABT4D717_9CLOT</name>
<keyword evidence="9" id="KW-1185">Reference proteome</keyword>
<dbReference type="Pfam" id="PF01590">
    <property type="entry name" value="GAF"/>
    <property type="match status" value="1"/>
</dbReference>
<dbReference type="Pfam" id="PF02954">
    <property type="entry name" value="HTH_8"/>
    <property type="match status" value="1"/>
</dbReference>
<dbReference type="Pfam" id="PF00989">
    <property type="entry name" value="PAS"/>
    <property type="match status" value="1"/>
</dbReference>
<dbReference type="SMART" id="SM00382">
    <property type="entry name" value="AAA"/>
    <property type="match status" value="1"/>
</dbReference>
<dbReference type="InterPro" id="IPR035965">
    <property type="entry name" value="PAS-like_dom_sf"/>
</dbReference>
<evidence type="ECO:0000256" key="4">
    <source>
        <dbReference type="ARBA" id="ARBA00023125"/>
    </source>
</evidence>
<dbReference type="InterPro" id="IPR027417">
    <property type="entry name" value="P-loop_NTPase"/>
</dbReference>
<keyword evidence="5" id="KW-0804">Transcription</keyword>
<evidence type="ECO:0000313" key="9">
    <source>
        <dbReference type="Proteomes" id="UP001144612"/>
    </source>
</evidence>
<dbReference type="CDD" id="cd00009">
    <property type="entry name" value="AAA"/>
    <property type="match status" value="1"/>
</dbReference>
<dbReference type="Gene3D" id="3.30.450.40">
    <property type="match status" value="1"/>
</dbReference>
<dbReference type="Pfam" id="PF00158">
    <property type="entry name" value="Sigma54_activat"/>
    <property type="match status" value="1"/>
</dbReference>
<dbReference type="SUPFAM" id="SSF55785">
    <property type="entry name" value="PYP-like sensor domain (PAS domain)"/>
    <property type="match status" value="1"/>
</dbReference>
<dbReference type="InterPro" id="IPR002078">
    <property type="entry name" value="Sigma_54_int"/>
</dbReference>
<accession>A0ABT4D717</accession>
<dbReference type="RefSeq" id="WP_268060489.1">
    <property type="nucleotide sequence ID" value="NZ_JAPQFJ010000004.1"/>
</dbReference>
<dbReference type="InterPro" id="IPR025944">
    <property type="entry name" value="Sigma_54_int_dom_CS"/>
</dbReference>
<organism evidence="8 9">
    <name type="scientific">Clostridium brassicae</name>
    <dbReference type="NCBI Taxonomy" id="2999072"/>
    <lineage>
        <taxon>Bacteria</taxon>
        <taxon>Bacillati</taxon>
        <taxon>Bacillota</taxon>
        <taxon>Clostridia</taxon>
        <taxon>Eubacteriales</taxon>
        <taxon>Clostridiaceae</taxon>
        <taxon>Clostridium</taxon>
    </lineage>
</organism>
<dbReference type="Gene3D" id="3.40.50.300">
    <property type="entry name" value="P-loop containing nucleotide triphosphate hydrolases"/>
    <property type="match status" value="1"/>
</dbReference>
<dbReference type="PROSITE" id="PS00675">
    <property type="entry name" value="SIGMA54_INTERACT_1"/>
    <property type="match status" value="1"/>
</dbReference>
<dbReference type="PROSITE" id="PS00676">
    <property type="entry name" value="SIGMA54_INTERACT_2"/>
    <property type="match status" value="1"/>
</dbReference>
<keyword evidence="2" id="KW-0067">ATP-binding</keyword>
<gene>
    <name evidence="8" type="ORF">OW729_05590</name>
</gene>
<evidence type="ECO:0000256" key="3">
    <source>
        <dbReference type="ARBA" id="ARBA00023015"/>
    </source>
</evidence>